<organism evidence="1 2">
    <name type="scientific">Candidatus Bacteroides pullicola</name>
    <dbReference type="NCBI Taxonomy" id="2838475"/>
    <lineage>
        <taxon>Bacteria</taxon>
        <taxon>Pseudomonadati</taxon>
        <taxon>Bacteroidota</taxon>
        <taxon>Bacteroidia</taxon>
        <taxon>Bacteroidales</taxon>
        <taxon>Bacteroidaceae</taxon>
        <taxon>Bacteroides</taxon>
    </lineage>
</organism>
<sequence length="190" mass="22135">MKKTEREAVNEFVALVGGKTWERTSHACTGDWRGTTDYGFIMDGRVKFFVSNGMSYFEEQVREWIKAIRMFRMKKDYYLRLLRGQVEKDNANAMAEGLYNIKLLDIGILSPESNDQYDFFAPYALIEIDGRQIRHHTTNLELAIMSDELEAHIEECSRRKIFTAGAVLMPDFIFCGVRFNSCDNLYQIRI</sequence>
<name>A0A9D2CM46_9BACE</name>
<gene>
    <name evidence="1" type="ORF">H9824_09005</name>
</gene>
<dbReference type="AlphaFoldDB" id="A0A9D2CM46"/>
<evidence type="ECO:0000313" key="1">
    <source>
        <dbReference type="EMBL" id="HIY88826.1"/>
    </source>
</evidence>
<accession>A0A9D2CM46</accession>
<reference evidence="1" key="1">
    <citation type="journal article" date="2021" name="PeerJ">
        <title>Extensive microbial diversity within the chicken gut microbiome revealed by metagenomics and culture.</title>
        <authorList>
            <person name="Gilroy R."/>
            <person name="Ravi A."/>
            <person name="Getino M."/>
            <person name="Pursley I."/>
            <person name="Horton D.L."/>
            <person name="Alikhan N.F."/>
            <person name="Baker D."/>
            <person name="Gharbi K."/>
            <person name="Hall N."/>
            <person name="Watson M."/>
            <person name="Adriaenssens E.M."/>
            <person name="Foster-Nyarko E."/>
            <person name="Jarju S."/>
            <person name="Secka A."/>
            <person name="Antonio M."/>
            <person name="Oren A."/>
            <person name="Chaudhuri R.R."/>
            <person name="La Ragione R."/>
            <person name="Hildebrand F."/>
            <person name="Pallen M.J."/>
        </authorList>
    </citation>
    <scope>NUCLEOTIDE SEQUENCE</scope>
    <source>
        <strain evidence="1">Gambia2-208</strain>
    </source>
</reference>
<reference evidence="1" key="2">
    <citation type="submission" date="2021-04" db="EMBL/GenBank/DDBJ databases">
        <authorList>
            <person name="Gilroy R."/>
        </authorList>
    </citation>
    <scope>NUCLEOTIDE SEQUENCE</scope>
    <source>
        <strain evidence="1">Gambia2-208</strain>
    </source>
</reference>
<proteinExistence type="predicted"/>
<protein>
    <submittedName>
        <fullName evidence="1">Uncharacterized protein</fullName>
    </submittedName>
</protein>
<evidence type="ECO:0000313" key="2">
    <source>
        <dbReference type="Proteomes" id="UP000886851"/>
    </source>
</evidence>
<dbReference type="Proteomes" id="UP000886851">
    <property type="component" value="Unassembled WGS sequence"/>
</dbReference>
<dbReference type="EMBL" id="DXCV01000061">
    <property type="protein sequence ID" value="HIY88826.1"/>
    <property type="molecule type" value="Genomic_DNA"/>
</dbReference>
<comment type="caution">
    <text evidence="1">The sequence shown here is derived from an EMBL/GenBank/DDBJ whole genome shotgun (WGS) entry which is preliminary data.</text>
</comment>